<dbReference type="PANTHER" id="PTHR37162">
    <property type="entry name" value="HAT FAMILY DIMERISATION DOMAINCONTAINING PROTEIN-RELATED"/>
    <property type="match status" value="1"/>
</dbReference>
<sequence length="253" mass="29538">MTGGRTKLNQVLFPYSMELVQEDLKNDVPFSVATDASNKEFSCSSKKREDLKECFDFFESEYREVIRHVPTRWLSLFKALDRMLSSWGPLKRYFIERGSDNCPTALWAILSDQENEISDHEVEKFTKNATNAYHRALAYIEKWYPFENQNYKTFSCLNLECGKLPTLDQLLDLWSISPWKQQTPPEQIYDELAALQSAFPSLKLESNSIEMCCKFFQKRRSTESAENCAVCVQCSCIQRFCGTYLQRHGKRMD</sequence>
<keyword evidence="2" id="KW-1185">Reference proteome</keyword>
<gene>
    <name evidence="1" type="ORF">TNCV_2492941</name>
</gene>
<reference evidence="1" key="1">
    <citation type="submission" date="2020-08" db="EMBL/GenBank/DDBJ databases">
        <title>Multicomponent nature underlies the extraordinary mechanical properties of spider dragline silk.</title>
        <authorList>
            <person name="Kono N."/>
            <person name="Nakamura H."/>
            <person name="Mori M."/>
            <person name="Yoshida Y."/>
            <person name="Ohtoshi R."/>
            <person name="Malay A.D."/>
            <person name="Moran D.A.P."/>
            <person name="Tomita M."/>
            <person name="Numata K."/>
            <person name="Arakawa K."/>
        </authorList>
    </citation>
    <scope>NUCLEOTIDE SEQUENCE</scope>
</reference>
<dbReference type="PANTHER" id="PTHR37162:SF10">
    <property type="entry name" value="DUF4371 DOMAIN-CONTAINING PROTEIN"/>
    <property type="match status" value="1"/>
</dbReference>
<comment type="caution">
    <text evidence="1">The sequence shown here is derived from an EMBL/GenBank/DDBJ whole genome shotgun (WGS) entry which is preliminary data.</text>
</comment>
<dbReference type="Proteomes" id="UP000887159">
    <property type="component" value="Unassembled WGS sequence"/>
</dbReference>
<accession>A0A8X6RQH0</accession>
<protein>
    <submittedName>
        <fullName evidence="1">Uncharacterized protein</fullName>
    </submittedName>
</protein>
<dbReference type="AlphaFoldDB" id="A0A8X6RQH0"/>
<evidence type="ECO:0000313" key="1">
    <source>
        <dbReference type="EMBL" id="GFX99113.1"/>
    </source>
</evidence>
<dbReference type="EMBL" id="BMAU01021206">
    <property type="protein sequence ID" value="GFX99113.1"/>
    <property type="molecule type" value="Genomic_DNA"/>
</dbReference>
<proteinExistence type="predicted"/>
<name>A0A8X6RQH0_TRICX</name>
<evidence type="ECO:0000313" key="2">
    <source>
        <dbReference type="Proteomes" id="UP000887159"/>
    </source>
</evidence>
<organism evidence="1 2">
    <name type="scientific">Trichonephila clavipes</name>
    <name type="common">Golden silk orbweaver</name>
    <name type="synonym">Nephila clavipes</name>
    <dbReference type="NCBI Taxonomy" id="2585209"/>
    <lineage>
        <taxon>Eukaryota</taxon>
        <taxon>Metazoa</taxon>
        <taxon>Ecdysozoa</taxon>
        <taxon>Arthropoda</taxon>
        <taxon>Chelicerata</taxon>
        <taxon>Arachnida</taxon>
        <taxon>Araneae</taxon>
        <taxon>Araneomorphae</taxon>
        <taxon>Entelegynae</taxon>
        <taxon>Araneoidea</taxon>
        <taxon>Nephilidae</taxon>
        <taxon>Trichonephila</taxon>
    </lineage>
</organism>